<evidence type="ECO:0000313" key="2">
    <source>
        <dbReference type="Proteomes" id="UP000030401"/>
    </source>
</evidence>
<gene>
    <name evidence="1" type="ORF">N784_15260</name>
</gene>
<name>A0A0A5G6F0_9BACI</name>
<proteinExistence type="predicted"/>
<keyword evidence="2" id="KW-1185">Reference proteome</keyword>
<dbReference type="AlphaFoldDB" id="A0A0A5G6F0"/>
<dbReference type="eggNOG" id="ENOG50305Y1">
    <property type="taxonomic scope" value="Bacteria"/>
</dbReference>
<dbReference type="Pfam" id="PF07901">
    <property type="entry name" value="DUF1672"/>
    <property type="match status" value="1"/>
</dbReference>
<dbReference type="Proteomes" id="UP000030401">
    <property type="component" value="Unassembled WGS sequence"/>
</dbReference>
<dbReference type="STRING" id="1385512.N784_15260"/>
<accession>A0A0A5G6F0</accession>
<sequence length="162" mass="18614">MTGIYGMVFEEEFTKLNNKLADVAGKYNLVGKRGEAVANVGANGFSNTYFYMSMYDDSFYPLVNQYLKNPDTNLKEWKKIMNEISIDPNEVLITIHMFMAEKEVDPNEEAFNELVTAIEEMEGIPTGAYSIYLHDNRISRWSATARKDNTLERSFPNKIIKK</sequence>
<reference evidence="1 2" key="1">
    <citation type="submission" date="2013-08" db="EMBL/GenBank/DDBJ databases">
        <authorList>
            <person name="Huang J."/>
            <person name="Wang G."/>
        </authorList>
    </citation>
    <scope>NUCLEOTIDE SEQUENCE [LARGE SCALE GENOMIC DNA]</scope>
    <source>
        <strain evidence="1 2">JSM 072002</strain>
    </source>
</reference>
<dbReference type="EMBL" id="AVPG01000006">
    <property type="protein sequence ID" value="KGX87604.1"/>
    <property type="molecule type" value="Genomic_DNA"/>
</dbReference>
<organism evidence="1 2">
    <name type="scientific">Pontibacillus litoralis JSM 072002</name>
    <dbReference type="NCBI Taxonomy" id="1385512"/>
    <lineage>
        <taxon>Bacteria</taxon>
        <taxon>Bacillati</taxon>
        <taxon>Bacillota</taxon>
        <taxon>Bacilli</taxon>
        <taxon>Bacillales</taxon>
        <taxon>Bacillaceae</taxon>
        <taxon>Pontibacillus</taxon>
    </lineage>
</organism>
<protein>
    <submittedName>
        <fullName evidence="1">Uncharacterized protein</fullName>
    </submittedName>
</protein>
<dbReference type="InterPro" id="IPR012873">
    <property type="entry name" value="DUF1672"/>
</dbReference>
<evidence type="ECO:0000313" key="1">
    <source>
        <dbReference type="EMBL" id="KGX87604.1"/>
    </source>
</evidence>
<comment type="caution">
    <text evidence="1">The sequence shown here is derived from an EMBL/GenBank/DDBJ whole genome shotgun (WGS) entry which is preliminary data.</text>
</comment>